<evidence type="ECO:0000256" key="4">
    <source>
        <dbReference type="ARBA" id="ARBA00012438"/>
    </source>
</evidence>
<evidence type="ECO:0000256" key="2">
    <source>
        <dbReference type="ARBA" id="ARBA00001966"/>
    </source>
</evidence>
<dbReference type="PANTHER" id="PTHR24421">
    <property type="entry name" value="NITRATE/NITRITE SENSOR PROTEIN NARX-RELATED"/>
    <property type="match status" value="1"/>
</dbReference>
<dbReference type="GO" id="GO:0005737">
    <property type="term" value="C:cytoplasm"/>
    <property type="evidence" value="ECO:0007669"/>
    <property type="project" value="UniProtKB-SubCell"/>
</dbReference>
<evidence type="ECO:0000256" key="15">
    <source>
        <dbReference type="ARBA" id="ARBA00023012"/>
    </source>
</evidence>
<dbReference type="GO" id="GO:0051539">
    <property type="term" value="F:4 iron, 4 sulfur cluster binding"/>
    <property type="evidence" value="ECO:0007669"/>
    <property type="project" value="UniProtKB-KW"/>
</dbReference>
<feature type="domain" description="PAS" evidence="20">
    <location>
        <begin position="615"/>
        <end position="651"/>
    </location>
</feature>
<dbReference type="RefSeq" id="WP_013557732.1">
    <property type="nucleotide sequence ID" value="NC_014958.1"/>
</dbReference>
<keyword evidence="10" id="KW-0479">Metal-binding</keyword>
<dbReference type="InterPro" id="IPR003018">
    <property type="entry name" value="GAF"/>
</dbReference>
<proteinExistence type="predicted"/>
<dbReference type="EC" id="2.7.13.3" evidence="4"/>
<dbReference type="GO" id="GO:0046872">
    <property type="term" value="F:metal ion binding"/>
    <property type="evidence" value="ECO:0007669"/>
    <property type="project" value="UniProtKB-KW"/>
</dbReference>
<dbReference type="CDD" id="cd00130">
    <property type="entry name" value="PAS"/>
    <property type="match status" value="1"/>
</dbReference>
<dbReference type="AlphaFoldDB" id="E8UAY9"/>
<dbReference type="SUPFAM" id="SSF55874">
    <property type="entry name" value="ATPase domain of HSP90 chaperone/DNA topoisomerase II/histidine kinase"/>
    <property type="match status" value="1"/>
</dbReference>
<dbReference type="GO" id="GO:0016020">
    <property type="term" value="C:membrane"/>
    <property type="evidence" value="ECO:0007669"/>
    <property type="project" value="InterPro"/>
</dbReference>
<dbReference type="CDD" id="cd16917">
    <property type="entry name" value="HATPase_UhpB-NarQ-NarX-like"/>
    <property type="match status" value="1"/>
</dbReference>
<keyword evidence="14" id="KW-0408">Iron</keyword>
<dbReference type="InterPro" id="IPR035965">
    <property type="entry name" value="PAS-like_dom_sf"/>
</dbReference>
<dbReference type="InterPro" id="IPR005467">
    <property type="entry name" value="His_kinase_dom"/>
</dbReference>
<dbReference type="InterPro" id="IPR036890">
    <property type="entry name" value="HATPase_C_sf"/>
</dbReference>
<dbReference type="InterPro" id="IPR004358">
    <property type="entry name" value="Sig_transdc_His_kin-like_C"/>
</dbReference>
<dbReference type="HOGENOM" id="CLU_308307_0_0_0"/>
<dbReference type="SUPFAM" id="SSF55781">
    <property type="entry name" value="GAF domain-like"/>
    <property type="match status" value="3"/>
</dbReference>
<comment type="function">
    <text evidence="17">Member of the two-component regulatory system NreB/NreC involved in the control of dissimilatory nitrate/nitrite reduction in response to oxygen. NreB functions as a direct oxygen sensor histidine kinase which is autophosphorylated, in the absence of oxygen, probably at the conserved histidine residue, and transfers its phosphate group probably to a conserved aspartate residue of NreC. NreB/NreC activates the expression of the nitrate (narGHJI) and nitrite (nir) reductase operons, as well as the putative nitrate transporter gene narT.</text>
</comment>
<dbReference type="InterPro" id="IPR003594">
    <property type="entry name" value="HATPase_dom"/>
</dbReference>
<evidence type="ECO:0000256" key="8">
    <source>
        <dbReference type="ARBA" id="ARBA00022553"/>
    </source>
</evidence>
<dbReference type="PRINTS" id="PR00344">
    <property type="entry name" value="BCTRLSENSOR"/>
</dbReference>
<keyword evidence="9" id="KW-0808">Transferase</keyword>
<keyword evidence="12 21" id="KW-0418">Kinase</keyword>
<evidence type="ECO:0000256" key="5">
    <source>
        <dbReference type="ARBA" id="ARBA00017322"/>
    </source>
</evidence>
<evidence type="ECO:0000256" key="17">
    <source>
        <dbReference type="ARBA" id="ARBA00024827"/>
    </source>
</evidence>
<dbReference type="eggNOG" id="COG4585">
    <property type="taxonomic scope" value="Bacteria"/>
</dbReference>
<comment type="cofactor">
    <cofactor evidence="2">
        <name>[4Fe-4S] cluster</name>
        <dbReference type="ChEBI" id="CHEBI:49883"/>
    </cofactor>
</comment>
<dbReference type="Pfam" id="PF07730">
    <property type="entry name" value="HisKA_3"/>
    <property type="match status" value="1"/>
</dbReference>
<dbReference type="Gene3D" id="1.20.5.1930">
    <property type="match status" value="1"/>
</dbReference>
<evidence type="ECO:0000256" key="10">
    <source>
        <dbReference type="ARBA" id="ARBA00022723"/>
    </source>
</evidence>
<dbReference type="Pfam" id="PF13185">
    <property type="entry name" value="GAF_2"/>
    <property type="match status" value="1"/>
</dbReference>
<dbReference type="GO" id="GO:0046983">
    <property type="term" value="F:protein dimerization activity"/>
    <property type="evidence" value="ECO:0007669"/>
    <property type="project" value="InterPro"/>
</dbReference>
<dbReference type="Proteomes" id="UP000008635">
    <property type="component" value="Chromosome"/>
</dbReference>
<evidence type="ECO:0000256" key="12">
    <source>
        <dbReference type="ARBA" id="ARBA00022777"/>
    </source>
</evidence>
<evidence type="ECO:0000313" key="21">
    <source>
        <dbReference type="EMBL" id="ADV68228.1"/>
    </source>
</evidence>
<dbReference type="Gene3D" id="3.30.565.10">
    <property type="entry name" value="Histidine kinase-like ATPase, C-terminal domain"/>
    <property type="match status" value="1"/>
</dbReference>
<dbReference type="InterPro" id="IPR000014">
    <property type="entry name" value="PAS"/>
</dbReference>
<evidence type="ECO:0000259" key="20">
    <source>
        <dbReference type="PROSITE" id="PS50112"/>
    </source>
</evidence>
<evidence type="ECO:0000256" key="16">
    <source>
        <dbReference type="ARBA" id="ARBA00023014"/>
    </source>
</evidence>
<keyword evidence="16" id="KW-0411">Iron-sulfur</keyword>
<dbReference type="SMART" id="SM00065">
    <property type="entry name" value="GAF"/>
    <property type="match status" value="3"/>
</dbReference>
<keyword evidence="22" id="KW-1185">Reference proteome</keyword>
<sequence length="957" mass="102038">MTSTSSWFAPLAEAQTAAAFAEALCEGVCRAVGAHGVQFSVRRDGALAPLACVGFGLALCDESVAWAALTAGAVQARGGLVAVPLGDAVLEVIGAREESVHEVAALAPMLALAFEGAQAREARRGRGRTAEVVAGLVRRLGGTLDLAEVLTATAESAARAVGFERAFVGLFRELGPNGARTGEVFTFGFHEGFEGGVGVGPESFERLMERGEPILFDRTRDAGSALARGLAELSPEFCVIAPLAARGRPLGVLYVDTRTRGQRVTDDEVWLILALAEQASLAMDNARLYAEESRKRHTAEALREAGVALAGSLKLGDTLERTLERARDLLGADAAAVYELLPDGRTMPIKTALGLDAEFVMHARAKVGTGVVGRAVERGALVAVTDMQSERVEVGSRFTRRLLASGQYPFRGVVGLPLTAHGRVFGGLALFFREKLTLGADELALAGVLGAQAALAIENARLYEEEVRREQEAAVLLNLARTLGTDRDDGSVARAAEMATLALRAERGLIVLTDDGQFTELGAFGLDVHADDALRLTAHLGRGPRRLTRRHCLPGASSALVVPLRAGGEDIGLMYFDHSGEDAPSDRVLQLARAIGDQISLALGQERLLTALAREEARYRLLAHSAHDLIIACDASGVMTYGNPASERLLGPLAGRSVWALLGAPWRDALDRAWGACLSNPDQPGSCDIEVVGVDRTLRLEVRLSAVVSDREVLGMLVVARDISEMQTLAAEITRRGQEIARVQARQGELRSFLALFTQAQEEERRRISRELHDDTAQVLVAIGRRLDRLAKMTDGDAHDRALDIRADLNAAIESVRRFARNLRPSVLDDLGLLPALEWLTDQAATPARLEVMGQERRLSADTELTVFRLVQEALSNVDKHAGAQSAAVRVQFGGGGVQVTVRDDGRGFTRDEASARAGEGHLGLIGLRERVNMAGGNVAITSAPGEGTALTFNLPG</sequence>
<dbReference type="EMBL" id="CP002454">
    <property type="protein sequence ID" value="ADV68228.1"/>
    <property type="molecule type" value="Genomic_DNA"/>
</dbReference>
<evidence type="ECO:0000259" key="19">
    <source>
        <dbReference type="PROSITE" id="PS50109"/>
    </source>
</evidence>
<dbReference type="SUPFAM" id="SSF55785">
    <property type="entry name" value="PYP-like sensor domain (PAS domain)"/>
    <property type="match status" value="1"/>
</dbReference>
<dbReference type="InterPro" id="IPR011712">
    <property type="entry name" value="Sig_transdc_His_kin_sub3_dim/P"/>
</dbReference>
<evidence type="ECO:0000313" key="22">
    <source>
        <dbReference type="Proteomes" id="UP000008635"/>
    </source>
</evidence>
<reference evidence="21 22" key="1">
    <citation type="journal article" date="2011" name="Stand. Genomic Sci.">
        <title>Complete genome sequence of Deinococcus maricopensis type strain (LB-34).</title>
        <authorList>
            <person name="Pukall R."/>
            <person name="Zeytun A."/>
            <person name="Lucas S."/>
            <person name="Lapidus A."/>
            <person name="Hammon N."/>
            <person name="Deshpande S."/>
            <person name="Nolan M."/>
            <person name="Cheng J.F."/>
            <person name="Pitluck S."/>
            <person name="Liolios K."/>
            <person name="Pagani I."/>
            <person name="Mikhailova N."/>
            <person name="Ivanova N."/>
            <person name="Mavromatis K."/>
            <person name="Pati A."/>
            <person name="Tapia R."/>
            <person name="Han C."/>
            <person name="Goodwin L."/>
            <person name="Chen A."/>
            <person name="Palaniappan K."/>
            <person name="Land M."/>
            <person name="Hauser L."/>
            <person name="Chang Y.J."/>
            <person name="Jeffries C.D."/>
            <person name="Brambilla E.M."/>
            <person name="Rohde M."/>
            <person name="Goker M."/>
            <person name="Detter J.C."/>
            <person name="Woyke T."/>
            <person name="Bristow J."/>
            <person name="Eisen J.A."/>
            <person name="Markowitz V."/>
            <person name="Hugenholtz P."/>
            <person name="Kyrpides N.C."/>
            <person name="Klenk H.P."/>
        </authorList>
    </citation>
    <scope>NUCLEOTIDE SEQUENCE [LARGE SCALE GENOMIC DNA]</scope>
    <source>
        <strain evidence="22">DSM 21211 / LMG 22137 / NRRL B-23946 / LB-34</strain>
    </source>
</reference>
<evidence type="ECO:0000256" key="9">
    <source>
        <dbReference type="ARBA" id="ARBA00022679"/>
    </source>
</evidence>
<dbReference type="GO" id="GO:0000155">
    <property type="term" value="F:phosphorelay sensor kinase activity"/>
    <property type="evidence" value="ECO:0007669"/>
    <property type="project" value="InterPro"/>
</dbReference>
<evidence type="ECO:0000256" key="7">
    <source>
        <dbReference type="ARBA" id="ARBA00022490"/>
    </source>
</evidence>
<comment type="catalytic activity">
    <reaction evidence="1">
        <text>ATP + protein L-histidine = ADP + protein N-phospho-L-histidine.</text>
        <dbReference type="EC" id="2.7.13.3"/>
    </reaction>
</comment>
<comment type="subcellular location">
    <subcellularLocation>
        <location evidence="3">Cytoplasm</location>
    </subcellularLocation>
</comment>
<dbReference type="Pfam" id="PF01590">
    <property type="entry name" value="GAF"/>
    <property type="match status" value="2"/>
</dbReference>
<keyword evidence="11" id="KW-0547">Nucleotide-binding</keyword>
<dbReference type="PROSITE" id="PS50109">
    <property type="entry name" value="HIS_KIN"/>
    <property type="match status" value="1"/>
</dbReference>
<evidence type="ECO:0000256" key="3">
    <source>
        <dbReference type="ARBA" id="ARBA00004496"/>
    </source>
</evidence>
<dbReference type="NCBIfam" id="TIGR00229">
    <property type="entry name" value="sensory_box"/>
    <property type="match status" value="1"/>
</dbReference>
<name>E8UAY9_DEIML</name>
<feature type="domain" description="Histidine kinase" evidence="19">
    <location>
        <begin position="869"/>
        <end position="957"/>
    </location>
</feature>
<evidence type="ECO:0000256" key="13">
    <source>
        <dbReference type="ARBA" id="ARBA00022840"/>
    </source>
</evidence>
<dbReference type="KEGG" id="dmr:Deima_2595"/>
<dbReference type="STRING" id="709986.Deima_2595"/>
<dbReference type="Pfam" id="PF08448">
    <property type="entry name" value="PAS_4"/>
    <property type="match status" value="1"/>
</dbReference>
<evidence type="ECO:0000256" key="6">
    <source>
        <dbReference type="ARBA" id="ARBA00022485"/>
    </source>
</evidence>
<evidence type="ECO:0000256" key="1">
    <source>
        <dbReference type="ARBA" id="ARBA00000085"/>
    </source>
</evidence>
<dbReference type="Gene3D" id="3.30.450.20">
    <property type="entry name" value="PAS domain"/>
    <property type="match status" value="1"/>
</dbReference>
<organism evidence="21 22">
    <name type="scientific">Deinococcus maricopensis (strain DSM 21211 / LMG 22137 / NRRL B-23946 / LB-34)</name>
    <dbReference type="NCBI Taxonomy" id="709986"/>
    <lineage>
        <taxon>Bacteria</taxon>
        <taxon>Thermotogati</taxon>
        <taxon>Deinococcota</taxon>
        <taxon>Deinococci</taxon>
        <taxon>Deinococcales</taxon>
        <taxon>Deinococcaceae</taxon>
        <taxon>Deinococcus</taxon>
    </lineage>
</organism>
<keyword evidence="13" id="KW-0067">ATP-binding</keyword>
<dbReference type="InterPro" id="IPR050482">
    <property type="entry name" value="Sensor_HK_TwoCompSys"/>
</dbReference>
<protein>
    <recommendedName>
        <fullName evidence="5">Oxygen sensor histidine kinase NreB</fullName>
        <ecNumber evidence="4">2.7.13.3</ecNumber>
    </recommendedName>
    <alternativeName>
        <fullName evidence="18">Nitrogen regulation protein B</fullName>
    </alternativeName>
</protein>
<evidence type="ECO:0000256" key="14">
    <source>
        <dbReference type="ARBA" id="ARBA00023004"/>
    </source>
</evidence>
<keyword evidence="15" id="KW-0902">Two-component regulatory system</keyword>
<dbReference type="InterPro" id="IPR029016">
    <property type="entry name" value="GAF-like_dom_sf"/>
</dbReference>
<dbReference type="Gene3D" id="3.30.450.40">
    <property type="match status" value="3"/>
</dbReference>
<accession>E8UAY9</accession>
<dbReference type="PROSITE" id="PS50112">
    <property type="entry name" value="PAS"/>
    <property type="match status" value="1"/>
</dbReference>
<evidence type="ECO:0000256" key="11">
    <source>
        <dbReference type="ARBA" id="ARBA00022741"/>
    </source>
</evidence>
<keyword evidence="8" id="KW-0597">Phosphoprotein</keyword>
<dbReference type="Pfam" id="PF02518">
    <property type="entry name" value="HATPase_c"/>
    <property type="match status" value="1"/>
</dbReference>
<reference evidence="22" key="2">
    <citation type="submission" date="2011-01" db="EMBL/GenBank/DDBJ databases">
        <title>The complete genome of Deinococcus maricopensis DSM 21211.</title>
        <authorList>
            <consortium name="US DOE Joint Genome Institute (JGI-PGF)"/>
            <person name="Lucas S."/>
            <person name="Copeland A."/>
            <person name="Lapidus A."/>
            <person name="Goodwin L."/>
            <person name="Pitluck S."/>
            <person name="Kyrpides N."/>
            <person name="Mavromatis K."/>
            <person name="Pagani I."/>
            <person name="Ivanova N."/>
            <person name="Ovchinnikova G."/>
            <person name="Zeytun A."/>
            <person name="Detter J.C."/>
            <person name="Han C."/>
            <person name="Land M."/>
            <person name="Hauser L."/>
            <person name="Markowitz V."/>
            <person name="Cheng J.-F."/>
            <person name="Hugenholtz P."/>
            <person name="Woyke T."/>
            <person name="Wu D."/>
            <person name="Pukall R."/>
            <person name="Gehrich-Schroeter G."/>
            <person name="Brambilla E."/>
            <person name="Klenk H.-P."/>
            <person name="Eisen J.A."/>
        </authorList>
    </citation>
    <scope>NUCLEOTIDE SEQUENCE [LARGE SCALE GENOMIC DNA]</scope>
    <source>
        <strain evidence="22">DSM 21211 / LMG 22137 / NRRL B-23946 / LB-34</strain>
    </source>
</reference>
<dbReference type="GO" id="GO:0005524">
    <property type="term" value="F:ATP binding"/>
    <property type="evidence" value="ECO:0007669"/>
    <property type="project" value="UniProtKB-KW"/>
</dbReference>
<gene>
    <name evidence="21" type="ordered locus">Deima_2595</name>
</gene>
<keyword evidence="7" id="KW-0963">Cytoplasm</keyword>
<dbReference type="PANTHER" id="PTHR24421:SF10">
    <property type="entry name" value="NITRATE_NITRITE SENSOR PROTEIN NARQ"/>
    <property type="match status" value="1"/>
</dbReference>
<dbReference type="InterPro" id="IPR013656">
    <property type="entry name" value="PAS_4"/>
</dbReference>
<evidence type="ECO:0000256" key="18">
    <source>
        <dbReference type="ARBA" id="ARBA00030800"/>
    </source>
</evidence>
<keyword evidence="6" id="KW-0004">4Fe-4S</keyword>
<dbReference type="OrthoDB" id="9781904at2"/>